<gene>
    <name evidence="2" type="ORF">JL106_05100</name>
</gene>
<protein>
    <submittedName>
        <fullName evidence="2">DUF1801 domain-containing protein</fullName>
    </submittedName>
</protein>
<evidence type="ECO:0000259" key="1">
    <source>
        <dbReference type="Pfam" id="PF08818"/>
    </source>
</evidence>
<dbReference type="InterPro" id="IPR014922">
    <property type="entry name" value="YdhG-like"/>
</dbReference>
<organism evidence="2 3">
    <name type="scientific">Nakamurella leprariae</name>
    <dbReference type="NCBI Taxonomy" id="2803911"/>
    <lineage>
        <taxon>Bacteria</taxon>
        <taxon>Bacillati</taxon>
        <taxon>Actinomycetota</taxon>
        <taxon>Actinomycetes</taxon>
        <taxon>Nakamurellales</taxon>
        <taxon>Nakamurellaceae</taxon>
        <taxon>Nakamurella</taxon>
    </lineage>
</organism>
<sequence>MVETGGDTRTVDELLAAVPNTRRRDDARTVTDLMRQVTGVEPALWSGNIVGFGSLHYRYESGREGDTPVVGLAPRAQALTLYGVINADADDAAAEAELARLGPHTTGKGCLYLKDVGKVDLEVLRGMIRSAWSARAS</sequence>
<evidence type="ECO:0000313" key="2">
    <source>
        <dbReference type="EMBL" id="MBM9466658.1"/>
    </source>
</evidence>
<evidence type="ECO:0000313" key="3">
    <source>
        <dbReference type="Proteomes" id="UP000663792"/>
    </source>
</evidence>
<proteinExistence type="predicted"/>
<keyword evidence="3" id="KW-1185">Reference proteome</keyword>
<dbReference type="EMBL" id="JAERWK010000007">
    <property type="protein sequence ID" value="MBM9466658.1"/>
    <property type="molecule type" value="Genomic_DNA"/>
</dbReference>
<feature type="domain" description="YdhG-like" evidence="1">
    <location>
        <begin position="23"/>
        <end position="131"/>
    </location>
</feature>
<dbReference type="RefSeq" id="WP_205259622.1">
    <property type="nucleotide sequence ID" value="NZ_JAERWK010000007.1"/>
</dbReference>
<accession>A0A939BVL9</accession>
<name>A0A939BVL9_9ACTN</name>
<reference evidence="2" key="1">
    <citation type="submission" date="2021-01" db="EMBL/GenBank/DDBJ databases">
        <title>YIM 132084 draft genome.</title>
        <authorList>
            <person name="An D."/>
        </authorList>
    </citation>
    <scope>NUCLEOTIDE SEQUENCE</scope>
    <source>
        <strain evidence="2">YIM 132084</strain>
    </source>
</reference>
<comment type="caution">
    <text evidence="2">The sequence shown here is derived from an EMBL/GenBank/DDBJ whole genome shotgun (WGS) entry which is preliminary data.</text>
</comment>
<dbReference type="AlphaFoldDB" id="A0A939BVL9"/>
<dbReference type="Pfam" id="PF08818">
    <property type="entry name" value="DUF1801"/>
    <property type="match status" value="1"/>
</dbReference>
<dbReference type="Proteomes" id="UP000663792">
    <property type="component" value="Unassembled WGS sequence"/>
</dbReference>